<gene>
    <name evidence="6" type="primary">hpf</name>
    <name evidence="9" type="ORF">SAMN05216243_1727</name>
</gene>
<dbReference type="InterPro" id="IPR050574">
    <property type="entry name" value="HPF/YfiA_ribosome-assoc"/>
</dbReference>
<dbReference type="AlphaFoldDB" id="A0A1G8YQI9"/>
<dbReference type="EMBL" id="FNFL01000002">
    <property type="protein sequence ID" value="SDK04300.1"/>
    <property type="molecule type" value="Genomic_DNA"/>
</dbReference>
<evidence type="ECO:0000256" key="3">
    <source>
        <dbReference type="ARBA" id="ARBA00038434"/>
    </source>
</evidence>
<evidence type="ECO:0000256" key="1">
    <source>
        <dbReference type="ARBA" id="ARBA00022490"/>
    </source>
</evidence>
<dbReference type="STRING" id="407036.SAMN05216243_1727"/>
<dbReference type="FunFam" id="3.30.505.50:FF:000001">
    <property type="entry name" value="Ribosome hibernation promoting factor"/>
    <property type="match status" value="1"/>
</dbReference>
<name>A0A1G8YQI9_9BACI</name>
<dbReference type="Gene3D" id="3.30.160.100">
    <property type="entry name" value="Ribosome hibernation promotion factor-like"/>
    <property type="match status" value="1"/>
</dbReference>
<evidence type="ECO:0000256" key="7">
    <source>
        <dbReference type="SAM" id="Coils"/>
    </source>
</evidence>
<comment type="similarity">
    <text evidence="3">Belongs to the HPF/YfiA ribosome-associated protein family. Short HPF subfamily.</text>
</comment>
<keyword evidence="2 6" id="KW-0810">Translation regulation</keyword>
<dbReference type="Proteomes" id="UP000198694">
    <property type="component" value="Unassembled WGS sequence"/>
</dbReference>
<accession>A0A1G8YQI9</accession>
<organism evidence="9 10">
    <name type="scientific">Sediminibacillus albus</name>
    <dbReference type="NCBI Taxonomy" id="407036"/>
    <lineage>
        <taxon>Bacteria</taxon>
        <taxon>Bacillati</taxon>
        <taxon>Bacillota</taxon>
        <taxon>Bacilli</taxon>
        <taxon>Bacillales</taxon>
        <taxon>Bacillaceae</taxon>
        <taxon>Sediminibacillus</taxon>
    </lineage>
</organism>
<dbReference type="Pfam" id="PF16321">
    <property type="entry name" value="Ribosom_S30AE_C"/>
    <property type="match status" value="1"/>
</dbReference>
<keyword evidence="7" id="KW-0175">Coiled coil</keyword>
<evidence type="ECO:0000256" key="5">
    <source>
        <dbReference type="ARBA" id="ARBA00041148"/>
    </source>
</evidence>
<keyword evidence="1 6" id="KW-0963">Cytoplasm</keyword>
<dbReference type="PANTHER" id="PTHR33231:SF1">
    <property type="entry name" value="30S RIBOSOMAL PROTEIN"/>
    <property type="match status" value="1"/>
</dbReference>
<dbReference type="OrthoDB" id="9794975at2"/>
<evidence type="ECO:0000259" key="8">
    <source>
        <dbReference type="Pfam" id="PF16321"/>
    </source>
</evidence>
<comment type="subunit">
    <text evidence="4">Associates exclusively with 100S ribosomes, which are dimers of 70S ribosomes.</text>
</comment>
<dbReference type="HAMAP" id="MF_00839">
    <property type="entry name" value="HPF"/>
    <property type="match status" value="1"/>
</dbReference>
<dbReference type="PANTHER" id="PTHR33231">
    <property type="entry name" value="30S RIBOSOMAL PROTEIN"/>
    <property type="match status" value="1"/>
</dbReference>
<proteinExistence type="inferred from homology"/>
<dbReference type="SUPFAM" id="SSF69754">
    <property type="entry name" value="Ribosome binding protein Y (YfiA homologue)"/>
    <property type="match status" value="1"/>
</dbReference>
<evidence type="ECO:0000313" key="10">
    <source>
        <dbReference type="Proteomes" id="UP000198694"/>
    </source>
</evidence>
<comment type="similarity">
    <text evidence="6">Belongs to the HPF/YfiA ribosome-associated protein family. Long HPF subfamily.</text>
</comment>
<dbReference type="InterPro" id="IPR032528">
    <property type="entry name" value="Ribosom_S30AE_C"/>
</dbReference>
<comment type="subcellular location">
    <subcellularLocation>
        <location evidence="6">Cytoplasm</location>
    </subcellularLocation>
</comment>
<dbReference type="InterPro" id="IPR003489">
    <property type="entry name" value="RHF/RaiA"/>
</dbReference>
<sequence length="190" mass="22168">MKFNIRGENLEVTESISNYVEKKISKLERYFEKPPTSDVYVNLGVYNDEQEIEVTIPMTNLLLRAEEQHGDLYAAIDLVVDKLERQIRKYKTKVNRKSRQNGAPKYVFAELEQEALESQLNEEQELDDEGFEIVRTKRFDLKPMDSEEAVLQMDMLGHAFYVFTNSVTGDTNVVYRRRDGRYGLIEPTEA</sequence>
<dbReference type="GO" id="GO:0043024">
    <property type="term" value="F:ribosomal small subunit binding"/>
    <property type="evidence" value="ECO:0007669"/>
    <property type="project" value="TreeGrafter"/>
</dbReference>
<feature type="domain" description="Sigma 54 modulation/S30EA ribosomal protein C-terminal" evidence="8">
    <location>
        <begin position="130"/>
        <end position="184"/>
    </location>
</feature>
<evidence type="ECO:0000313" key="9">
    <source>
        <dbReference type="EMBL" id="SDK04300.1"/>
    </source>
</evidence>
<reference evidence="9 10" key="1">
    <citation type="submission" date="2016-10" db="EMBL/GenBank/DDBJ databases">
        <authorList>
            <person name="de Groot N.N."/>
        </authorList>
    </citation>
    <scope>NUCLEOTIDE SEQUENCE [LARGE SCALE GENOMIC DNA]</scope>
    <source>
        <strain evidence="9 10">CGMCC 1.6502</strain>
    </source>
</reference>
<evidence type="ECO:0000256" key="4">
    <source>
        <dbReference type="ARBA" id="ARBA00038695"/>
    </source>
</evidence>
<protein>
    <recommendedName>
        <fullName evidence="5 6">Ribosome hibernation promoting factor</fullName>
        <shortName evidence="6">HPF</shortName>
    </recommendedName>
</protein>
<dbReference type="InterPro" id="IPR034694">
    <property type="entry name" value="HPF_long/plastid"/>
</dbReference>
<dbReference type="RefSeq" id="WP_093213055.1">
    <property type="nucleotide sequence ID" value="NZ_FNFL01000002.1"/>
</dbReference>
<feature type="coiled-coil region" evidence="7">
    <location>
        <begin position="73"/>
        <end position="129"/>
    </location>
</feature>
<evidence type="ECO:0000256" key="2">
    <source>
        <dbReference type="ARBA" id="ARBA00022845"/>
    </source>
</evidence>
<dbReference type="FunFam" id="3.30.160.100:FF:000001">
    <property type="entry name" value="Ribosome hibernation promoting factor"/>
    <property type="match status" value="1"/>
</dbReference>
<comment type="subunit">
    <text evidence="6">Interacts with 100S ribosomes.</text>
</comment>
<dbReference type="InterPro" id="IPR036567">
    <property type="entry name" value="RHF-like"/>
</dbReference>
<comment type="function">
    <text evidence="6">Required for dimerization of active 70S ribosomes into 100S ribosomes in stationary phase; 100S ribosomes are translationally inactive and sometimes present during exponential growth.</text>
</comment>
<dbReference type="Pfam" id="PF02482">
    <property type="entry name" value="Ribosomal_S30AE"/>
    <property type="match status" value="1"/>
</dbReference>
<keyword evidence="10" id="KW-1185">Reference proteome</keyword>
<dbReference type="InterPro" id="IPR038416">
    <property type="entry name" value="Ribosom_S30AE_C_sf"/>
</dbReference>
<dbReference type="Gene3D" id="3.30.505.50">
    <property type="entry name" value="Sigma 54 modulation/S30EA ribosomal protein, C-terminal domain"/>
    <property type="match status" value="1"/>
</dbReference>
<evidence type="ECO:0000256" key="6">
    <source>
        <dbReference type="HAMAP-Rule" id="MF_00839"/>
    </source>
</evidence>
<dbReference type="NCBIfam" id="TIGR00741">
    <property type="entry name" value="yfiA"/>
    <property type="match status" value="1"/>
</dbReference>
<dbReference type="GO" id="GO:0022627">
    <property type="term" value="C:cytosolic small ribosomal subunit"/>
    <property type="evidence" value="ECO:0007669"/>
    <property type="project" value="TreeGrafter"/>
</dbReference>
<dbReference type="CDD" id="cd00552">
    <property type="entry name" value="RaiA"/>
    <property type="match status" value="1"/>
</dbReference>
<dbReference type="GO" id="GO:0045900">
    <property type="term" value="P:negative regulation of translational elongation"/>
    <property type="evidence" value="ECO:0007669"/>
    <property type="project" value="TreeGrafter"/>
</dbReference>